<dbReference type="AlphaFoldDB" id="A0A4Z2EHH7"/>
<reference evidence="2 3" key="1">
    <citation type="submission" date="2019-03" db="EMBL/GenBank/DDBJ databases">
        <title>First draft genome of Liparis tanakae, snailfish: a comprehensive survey of snailfish specific genes.</title>
        <authorList>
            <person name="Kim W."/>
            <person name="Song I."/>
            <person name="Jeong J.-H."/>
            <person name="Kim D."/>
            <person name="Kim S."/>
            <person name="Ryu S."/>
            <person name="Song J.Y."/>
            <person name="Lee S.K."/>
        </authorList>
    </citation>
    <scope>NUCLEOTIDE SEQUENCE [LARGE SCALE GENOMIC DNA]</scope>
    <source>
        <tissue evidence="2">Muscle</tissue>
    </source>
</reference>
<keyword evidence="3" id="KW-1185">Reference proteome</keyword>
<feature type="compositionally biased region" description="Low complexity" evidence="1">
    <location>
        <begin position="95"/>
        <end position="118"/>
    </location>
</feature>
<name>A0A4Z2EHH7_9TELE</name>
<gene>
    <name evidence="2" type="primary">MLLT6_0</name>
    <name evidence="2" type="ORF">EYF80_061589</name>
</gene>
<feature type="region of interest" description="Disordered" evidence="1">
    <location>
        <begin position="82"/>
        <end position="134"/>
    </location>
</feature>
<protein>
    <submittedName>
        <fullName evidence="2">Protein AF-17</fullName>
    </submittedName>
</protein>
<evidence type="ECO:0000313" key="2">
    <source>
        <dbReference type="EMBL" id="TNN28263.1"/>
    </source>
</evidence>
<sequence>MLQSLHSLQQENRRLQLQIFGLTVKRERLQLLNIDLAGTFPPPPPLAAYGATHCSAQAHFLASAHEPLSTNKSPPSKSCFLNDASFVTSPEEPHSGSPSRSSSSLSFQSTPPQQSPASFGQPLPNGPGLTSFQLNANGVAGGANGVIQNAGPQAALPALRPQPPPLGAQGFALPKTLSPYVQEEMHVESLRRCDPGLGVAPPGV</sequence>
<accession>A0A4Z2EHH7</accession>
<evidence type="ECO:0000256" key="1">
    <source>
        <dbReference type="SAM" id="MobiDB-lite"/>
    </source>
</evidence>
<comment type="caution">
    <text evidence="2">The sequence shown here is derived from an EMBL/GenBank/DDBJ whole genome shotgun (WGS) entry which is preliminary data.</text>
</comment>
<dbReference type="OrthoDB" id="20839at2759"/>
<proteinExistence type="predicted"/>
<dbReference type="EMBL" id="SRLO01007099">
    <property type="protein sequence ID" value="TNN28263.1"/>
    <property type="molecule type" value="Genomic_DNA"/>
</dbReference>
<dbReference type="Proteomes" id="UP000314294">
    <property type="component" value="Unassembled WGS sequence"/>
</dbReference>
<evidence type="ECO:0000313" key="3">
    <source>
        <dbReference type="Proteomes" id="UP000314294"/>
    </source>
</evidence>
<organism evidence="2 3">
    <name type="scientific">Liparis tanakae</name>
    <name type="common">Tanaka's snailfish</name>
    <dbReference type="NCBI Taxonomy" id="230148"/>
    <lineage>
        <taxon>Eukaryota</taxon>
        <taxon>Metazoa</taxon>
        <taxon>Chordata</taxon>
        <taxon>Craniata</taxon>
        <taxon>Vertebrata</taxon>
        <taxon>Euteleostomi</taxon>
        <taxon>Actinopterygii</taxon>
        <taxon>Neopterygii</taxon>
        <taxon>Teleostei</taxon>
        <taxon>Neoteleostei</taxon>
        <taxon>Acanthomorphata</taxon>
        <taxon>Eupercaria</taxon>
        <taxon>Perciformes</taxon>
        <taxon>Cottioidei</taxon>
        <taxon>Cottales</taxon>
        <taxon>Liparidae</taxon>
        <taxon>Liparis</taxon>
    </lineage>
</organism>